<feature type="compositionally biased region" description="Basic and acidic residues" evidence="1">
    <location>
        <begin position="26"/>
        <end position="40"/>
    </location>
</feature>
<sequence length="135" mass="15626">MKKWLSIIGAIGLTATSTTTLISCKKENNNKNEEDNKPELPDNQQQHNPQKPPKGSNWKLINGFVNEKNNDNKNYIGIIKIENGFIIIKWIGKYIDYKYQYINIYRWDGVGEPTLPQIDKNTGEINDWKEQKGTE</sequence>
<dbReference type="EMBL" id="AM285307">
    <property type="protein sequence ID" value="CAK99073.1"/>
    <property type="molecule type" value="Genomic_DNA"/>
</dbReference>
<dbReference type="NCBIfam" id="NF038029">
    <property type="entry name" value="LP_plasma"/>
    <property type="match status" value="1"/>
</dbReference>
<reference evidence="2" key="1">
    <citation type="journal article" date="2010" name="Appl. Environ. Microbiol.">
        <title>Partial chromosome sequence of Spiroplasma citri reveals extensive viral invasion and important gene decay.</title>
        <authorList>
            <person name="Carle P."/>
            <person name="Saillard C."/>
            <person name="Carrere N."/>
            <person name="Carrere S."/>
            <person name="Duret S."/>
            <person name="Eveillard S."/>
            <person name="Gaurivaud P."/>
            <person name="Gourgues G."/>
            <person name="Gouzy J."/>
            <person name="Salar P."/>
            <person name="Verdin E."/>
            <person name="Breton M."/>
            <person name="Blanchard A."/>
            <person name="Laigret F."/>
            <person name="Bove J.M."/>
            <person name="Renaudin J."/>
            <person name="Foissac X."/>
        </authorList>
    </citation>
    <scope>NUCLEOTIDE SEQUENCE</scope>
    <source>
        <strain evidence="2">GII3-3X</strain>
    </source>
</reference>
<keyword evidence="2" id="KW-0472">Membrane</keyword>
<dbReference type="AlphaFoldDB" id="Q14N56"/>
<proteinExistence type="predicted"/>
<name>Q14N56_SPICI</name>
<gene>
    <name evidence="2" type="ORF">SPICI06_107</name>
</gene>
<organism evidence="2">
    <name type="scientific">Spiroplasma citri</name>
    <dbReference type="NCBI Taxonomy" id="2133"/>
    <lineage>
        <taxon>Bacteria</taxon>
        <taxon>Bacillati</taxon>
        <taxon>Mycoplasmatota</taxon>
        <taxon>Mollicutes</taxon>
        <taxon>Entomoplasmatales</taxon>
        <taxon>Spiroplasmataceae</taxon>
        <taxon>Spiroplasma</taxon>
    </lineage>
</organism>
<keyword evidence="2" id="KW-0812">Transmembrane</keyword>
<accession>Q14N56</accession>
<keyword evidence="2" id="KW-0449">Lipoprotein</keyword>
<dbReference type="Pfam" id="PF12461">
    <property type="entry name" value="DUF3688"/>
    <property type="match status" value="1"/>
</dbReference>
<dbReference type="InterPro" id="IPR054816">
    <property type="entry name" value="Lipoprotein_mollicutes-type_CS"/>
</dbReference>
<evidence type="ECO:0000256" key="1">
    <source>
        <dbReference type="SAM" id="MobiDB-lite"/>
    </source>
</evidence>
<dbReference type="InterPro" id="IPR022160">
    <property type="entry name" value="Phage_1-C74_Orf1"/>
</dbReference>
<evidence type="ECO:0000313" key="2">
    <source>
        <dbReference type="EMBL" id="CAK99073.1"/>
    </source>
</evidence>
<dbReference type="PROSITE" id="PS51257">
    <property type="entry name" value="PROKAR_LIPOPROTEIN"/>
    <property type="match status" value="1"/>
</dbReference>
<protein>
    <submittedName>
        <fullName evidence="2">Hypothetical lipoprotein transmembrane</fullName>
    </submittedName>
</protein>
<feature type="region of interest" description="Disordered" evidence="1">
    <location>
        <begin position="26"/>
        <end position="61"/>
    </location>
</feature>